<evidence type="ECO:0000313" key="5">
    <source>
        <dbReference type="EMBL" id="GAA3043889.1"/>
    </source>
</evidence>
<dbReference type="EMBL" id="BAAAVS010000051">
    <property type="protein sequence ID" value="GAA3043889.1"/>
    <property type="molecule type" value="Genomic_DNA"/>
</dbReference>
<comment type="caution">
    <text evidence="5">The sequence shown here is derived from an EMBL/GenBank/DDBJ whole genome shotgun (WGS) entry which is preliminary data.</text>
</comment>
<dbReference type="SMART" id="SM00345">
    <property type="entry name" value="HTH_GNTR"/>
    <property type="match status" value="1"/>
</dbReference>
<reference evidence="6" key="1">
    <citation type="journal article" date="2019" name="Int. J. Syst. Evol. Microbiol.">
        <title>The Global Catalogue of Microorganisms (GCM) 10K type strain sequencing project: providing services to taxonomists for standard genome sequencing and annotation.</title>
        <authorList>
            <consortium name="The Broad Institute Genomics Platform"/>
            <consortium name="The Broad Institute Genome Sequencing Center for Infectious Disease"/>
            <person name="Wu L."/>
            <person name="Ma J."/>
        </authorList>
    </citation>
    <scope>NUCLEOTIDE SEQUENCE [LARGE SCALE GENOMIC DNA]</scope>
    <source>
        <strain evidence="6">JCM 14234</strain>
    </source>
</reference>
<evidence type="ECO:0000256" key="3">
    <source>
        <dbReference type="ARBA" id="ARBA00023163"/>
    </source>
</evidence>
<feature type="domain" description="HTH gntR-type" evidence="4">
    <location>
        <begin position="18"/>
        <end position="86"/>
    </location>
</feature>
<dbReference type="Pfam" id="PF00392">
    <property type="entry name" value="GntR"/>
    <property type="match status" value="1"/>
</dbReference>
<evidence type="ECO:0000313" key="6">
    <source>
        <dbReference type="Proteomes" id="UP001501035"/>
    </source>
</evidence>
<protein>
    <submittedName>
        <fullName evidence="5">FadR/GntR family transcriptional regulator</fullName>
    </submittedName>
</protein>
<dbReference type="SUPFAM" id="SSF48008">
    <property type="entry name" value="GntR ligand-binding domain-like"/>
    <property type="match status" value="1"/>
</dbReference>
<dbReference type="CDD" id="cd07377">
    <property type="entry name" value="WHTH_GntR"/>
    <property type="match status" value="1"/>
</dbReference>
<dbReference type="PANTHER" id="PTHR43537:SF47">
    <property type="entry name" value="REGULATORY PROTEIN GNTR HTH"/>
    <property type="match status" value="1"/>
</dbReference>
<dbReference type="SUPFAM" id="SSF46785">
    <property type="entry name" value="Winged helix' DNA-binding domain"/>
    <property type="match status" value="1"/>
</dbReference>
<evidence type="ECO:0000256" key="1">
    <source>
        <dbReference type="ARBA" id="ARBA00023015"/>
    </source>
</evidence>
<keyword evidence="2" id="KW-0238">DNA-binding</keyword>
<dbReference type="PRINTS" id="PR00035">
    <property type="entry name" value="HTHGNTR"/>
</dbReference>
<proteinExistence type="predicted"/>
<keyword evidence="3" id="KW-0804">Transcription</keyword>
<dbReference type="Pfam" id="PF07729">
    <property type="entry name" value="FCD"/>
    <property type="match status" value="1"/>
</dbReference>
<dbReference type="RefSeq" id="WP_290706523.1">
    <property type="nucleotide sequence ID" value="NZ_BAAAVS010000051.1"/>
</dbReference>
<sequence>MAAPNRNKLEGGQDSPPSTRVAQVTAELRSRIAAGNWAVGERIPTEPALAGLLGASRNTLREAVGALVHAGVLERRQGSGTYVLALDEKEVALGGYFSTARRRDLIELRGALEVTAADLAAARRDDADIAILRETVARRNELWARPAAASAGERDAIVDADAELHRAIVVASHNEVYLEFYDLLLPALRSTIADYPVGAAYSYESQHTAVVDAVIAGDSARAAQAAREVLDCAREFAG</sequence>
<dbReference type="InterPro" id="IPR011711">
    <property type="entry name" value="GntR_C"/>
</dbReference>
<dbReference type="InterPro" id="IPR036388">
    <property type="entry name" value="WH-like_DNA-bd_sf"/>
</dbReference>
<name>A0ABP6LH65_9ACTN</name>
<keyword evidence="6" id="KW-1185">Reference proteome</keyword>
<dbReference type="Gene3D" id="1.20.120.530">
    <property type="entry name" value="GntR ligand-binding domain-like"/>
    <property type="match status" value="1"/>
</dbReference>
<dbReference type="PROSITE" id="PS50949">
    <property type="entry name" value="HTH_GNTR"/>
    <property type="match status" value="1"/>
</dbReference>
<organism evidence="5 6">
    <name type="scientific">Gordonia defluvii</name>
    <dbReference type="NCBI Taxonomy" id="283718"/>
    <lineage>
        <taxon>Bacteria</taxon>
        <taxon>Bacillati</taxon>
        <taxon>Actinomycetota</taxon>
        <taxon>Actinomycetes</taxon>
        <taxon>Mycobacteriales</taxon>
        <taxon>Gordoniaceae</taxon>
        <taxon>Gordonia</taxon>
    </lineage>
</organism>
<gene>
    <name evidence="5" type="ORF">GCM10010528_24220</name>
</gene>
<dbReference type="InterPro" id="IPR008920">
    <property type="entry name" value="TF_FadR/GntR_C"/>
</dbReference>
<keyword evidence="1" id="KW-0805">Transcription regulation</keyword>
<dbReference type="InterPro" id="IPR036390">
    <property type="entry name" value="WH_DNA-bd_sf"/>
</dbReference>
<dbReference type="Proteomes" id="UP001501035">
    <property type="component" value="Unassembled WGS sequence"/>
</dbReference>
<dbReference type="SMART" id="SM00895">
    <property type="entry name" value="FCD"/>
    <property type="match status" value="1"/>
</dbReference>
<dbReference type="InterPro" id="IPR000524">
    <property type="entry name" value="Tscrpt_reg_HTH_GntR"/>
</dbReference>
<dbReference type="Gene3D" id="1.10.10.10">
    <property type="entry name" value="Winged helix-like DNA-binding domain superfamily/Winged helix DNA-binding domain"/>
    <property type="match status" value="1"/>
</dbReference>
<evidence type="ECO:0000256" key="2">
    <source>
        <dbReference type="ARBA" id="ARBA00023125"/>
    </source>
</evidence>
<evidence type="ECO:0000259" key="4">
    <source>
        <dbReference type="PROSITE" id="PS50949"/>
    </source>
</evidence>
<accession>A0ABP6LH65</accession>
<dbReference type="PANTHER" id="PTHR43537">
    <property type="entry name" value="TRANSCRIPTIONAL REGULATOR, GNTR FAMILY"/>
    <property type="match status" value="1"/>
</dbReference>